<protein>
    <recommendedName>
        <fullName evidence="2">BRICHOS domain-containing protein</fullName>
    </recommendedName>
</protein>
<gene>
    <name evidence="3" type="ORF">PODLI_1B001273</name>
</gene>
<dbReference type="InterPro" id="IPR007084">
    <property type="entry name" value="BRICHOS_dom"/>
</dbReference>
<dbReference type="SMART" id="SM01039">
    <property type="entry name" value="BRICHOS"/>
    <property type="match status" value="1"/>
</dbReference>
<evidence type="ECO:0000256" key="1">
    <source>
        <dbReference type="ARBA" id="ARBA00023157"/>
    </source>
</evidence>
<dbReference type="InterPro" id="IPR051772">
    <property type="entry name" value="Gastrokine"/>
</dbReference>
<name>A0AA35PG45_9SAUR</name>
<dbReference type="Proteomes" id="UP001178461">
    <property type="component" value="Chromosome 8"/>
</dbReference>
<keyword evidence="1" id="KW-1015">Disulfide bond</keyword>
<accession>A0AA35PG45</accession>
<dbReference type="PANTHER" id="PTHR16483">
    <property type="entry name" value="GASTROKINE 1"/>
    <property type="match status" value="1"/>
</dbReference>
<evidence type="ECO:0000313" key="4">
    <source>
        <dbReference type="Proteomes" id="UP001178461"/>
    </source>
</evidence>
<reference evidence="3" key="1">
    <citation type="submission" date="2022-12" db="EMBL/GenBank/DDBJ databases">
        <authorList>
            <person name="Alioto T."/>
            <person name="Alioto T."/>
            <person name="Gomez Garrido J."/>
        </authorList>
    </citation>
    <scope>NUCLEOTIDE SEQUENCE</scope>
</reference>
<dbReference type="Pfam" id="PF04089">
    <property type="entry name" value="BRICHOS"/>
    <property type="match status" value="1"/>
</dbReference>
<sequence length="218" mass="24233">MPPQTDRLGQEDLNPLKALQTELDALTTHDRNIWQVDQMKILAVLVFLVSLTYSSASDVIAVKHQGNTNISTHQAVKVNQQDQTANIHNYNGWNGWDAVWDYQKGLFAARLFRKRVCVVAAMDFELFPSLETLRSFKGQKLSKSTLPASDLTFLVGKTRVQNTVQFGSPIEQLCSGIPVYYASKEQGANLPLQSRGCANVGILRGLFNIYLCGNIPSC</sequence>
<feature type="domain" description="BRICHOS" evidence="2">
    <location>
        <begin position="90"/>
        <end position="182"/>
    </location>
</feature>
<dbReference type="EMBL" id="OX395133">
    <property type="protein sequence ID" value="CAI5783427.1"/>
    <property type="molecule type" value="Genomic_DNA"/>
</dbReference>
<dbReference type="Gene3D" id="3.30.390.150">
    <property type="match status" value="1"/>
</dbReference>
<organism evidence="3 4">
    <name type="scientific">Podarcis lilfordi</name>
    <name type="common">Lilford's wall lizard</name>
    <dbReference type="NCBI Taxonomy" id="74358"/>
    <lineage>
        <taxon>Eukaryota</taxon>
        <taxon>Metazoa</taxon>
        <taxon>Chordata</taxon>
        <taxon>Craniata</taxon>
        <taxon>Vertebrata</taxon>
        <taxon>Euteleostomi</taxon>
        <taxon>Lepidosauria</taxon>
        <taxon>Squamata</taxon>
        <taxon>Bifurcata</taxon>
        <taxon>Unidentata</taxon>
        <taxon>Episquamata</taxon>
        <taxon>Laterata</taxon>
        <taxon>Lacertibaenia</taxon>
        <taxon>Lacertidae</taxon>
        <taxon>Podarcis</taxon>
    </lineage>
</organism>
<dbReference type="PROSITE" id="PS50869">
    <property type="entry name" value="BRICHOS"/>
    <property type="match status" value="1"/>
</dbReference>
<evidence type="ECO:0000313" key="3">
    <source>
        <dbReference type="EMBL" id="CAI5783427.1"/>
    </source>
</evidence>
<keyword evidence="4" id="KW-1185">Reference proteome</keyword>
<evidence type="ECO:0000259" key="2">
    <source>
        <dbReference type="PROSITE" id="PS50869"/>
    </source>
</evidence>
<dbReference type="AlphaFoldDB" id="A0AA35PG45"/>
<proteinExistence type="predicted"/>